<comment type="caution">
    <text evidence="1">The sequence shown here is derived from an EMBL/GenBank/DDBJ whole genome shotgun (WGS) entry which is preliminary data.</text>
</comment>
<dbReference type="EMBL" id="JAELVM010000001">
    <property type="protein sequence ID" value="MBL1220415.1"/>
    <property type="molecule type" value="Genomic_DNA"/>
</dbReference>
<keyword evidence="2" id="KW-1185">Reference proteome</keyword>
<reference evidence="1 2" key="1">
    <citation type="submission" date="2020-12" db="EMBL/GenBank/DDBJ databases">
        <title>Chryseobacterium endoalhailicus sp. nov., isolated from seed of leguminous plant.</title>
        <authorList>
            <person name="Zhang X."/>
        </authorList>
    </citation>
    <scope>NUCLEOTIDE SEQUENCE [LARGE SCALE GENOMIC DNA]</scope>
    <source>
        <strain evidence="1 2">L7</strain>
    </source>
</reference>
<organism evidence="1 2">
    <name type="scientific">Chryseobacterium endalhagicum</name>
    <dbReference type="NCBI Taxonomy" id="2797638"/>
    <lineage>
        <taxon>Bacteria</taxon>
        <taxon>Pseudomonadati</taxon>
        <taxon>Bacteroidota</taxon>
        <taxon>Flavobacteriia</taxon>
        <taxon>Flavobacteriales</taxon>
        <taxon>Weeksellaceae</taxon>
        <taxon>Chryseobacterium group</taxon>
        <taxon>Chryseobacterium</taxon>
    </lineage>
</organism>
<sequence>MENNDSKDNGRGLLYSAYHKLYSALSSLEKFEKETNFFDNITYLDSFFSEYRNVTFMLQKSLAHTEYMKAYEENRQKYLLNDTCKWFIDKRNEVLKQQPFDLEKKIRIVVYTPSDNLALPELSFTIEDDIEFSTLIDSMREFFTKLNLVEVMFSAEFSFFERGKTEELHDNFVEGISNMKLFMKSMKEAVNESCILSDQLEKKIDEMKFYRIPKNMLLTDDYIFYTRKNMFERASRAELSLGVKNGKVPSSNFEKMFPGSKDLFESFIMLHLVTFQMQKNLMPTCLIVYNDSTMQLMSFDSSIKTTVYRKLYEIANRIEKEEIIDVMYVGEMYIYKNTKEILNLESRERIKYKNSESLIFFKSSHDLTNCFYAFDSAMIDDMEYIVSVLLSEKKDKFENLAFMNPIINEFKRLVHKNNKP</sequence>
<gene>
    <name evidence="1" type="ORF">JET18_06170</name>
</gene>
<evidence type="ECO:0000313" key="2">
    <source>
        <dbReference type="Proteomes" id="UP000661696"/>
    </source>
</evidence>
<protein>
    <submittedName>
        <fullName evidence="1">Uncharacterized protein</fullName>
    </submittedName>
</protein>
<proteinExistence type="predicted"/>
<accession>A0ABS1QCQ7</accession>
<dbReference type="Proteomes" id="UP000661696">
    <property type="component" value="Unassembled WGS sequence"/>
</dbReference>
<name>A0ABS1QCQ7_9FLAO</name>
<dbReference type="RefSeq" id="WP_202089733.1">
    <property type="nucleotide sequence ID" value="NZ_JAELVM010000001.1"/>
</dbReference>
<evidence type="ECO:0000313" key="1">
    <source>
        <dbReference type="EMBL" id="MBL1220415.1"/>
    </source>
</evidence>